<feature type="signal peptide" evidence="1">
    <location>
        <begin position="1"/>
        <end position="25"/>
    </location>
</feature>
<accession>A0AAX4KCN0</accession>
<sequence>MTPRSLAYSFFYLVATLLLAQAAMADSKPKSNPNSDTNLPGAPLFSPDGKTYKCIPHEQVLEILSSTAPILTPEGQNAFYNSEGWYLLLETPENTQKMLESGEDHSITLKPGQGHK</sequence>
<dbReference type="Proteomes" id="UP001358614">
    <property type="component" value="Chromosome 1"/>
</dbReference>
<organism evidence="2 3">
    <name type="scientific">Kwoniella europaea PYCC6329</name>
    <dbReference type="NCBI Taxonomy" id="1423913"/>
    <lineage>
        <taxon>Eukaryota</taxon>
        <taxon>Fungi</taxon>
        <taxon>Dikarya</taxon>
        <taxon>Basidiomycota</taxon>
        <taxon>Agaricomycotina</taxon>
        <taxon>Tremellomycetes</taxon>
        <taxon>Tremellales</taxon>
        <taxon>Cryptococcaceae</taxon>
        <taxon>Kwoniella</taxon>
    </lineage>
</organism>
<evidence type="ECO:0000313" key="2">
    <source>
        <dbReference type="EMBL" id="WWD03472.1"/>
    </source>
</evidence>
<dbReference type="RefSeq" id="XP_066081439.1">
    <property type="nucleotide sequence ID" value="XM_066225342.1"/>
</dbReference>
<protein>
    <submittedName>
        <fullName evidence="2">Uncharacterized protein</fullName>
    </submittedName>
</protein>
<evidence type="ECO:0000313" key="3">
    <source>
        <dbReference type="Proteomes" id="UP001358614"/>
    </source>
</evidence>
<gene>
    <name evidence="2" type="ORF">V865_001524</name>
</gene>
<dbReference type="GeneID" id="91100328"/>
<feature type="chain" id="PRO_5043579033" evidence="1">
    <location>
        <begin position="26"/>
        <end position="116"/>
    </location>
</feature>
<dbReference type="EMBL" id="CP144089">
    <property type="protein sequence ID" value="WWD03472.1"/>
    <property type="molecule type" value="Genomic_DNA"/>
</dbReference>
<dbReference type="AlphaFoldDB" id="A0AAX4KCN0"/>
<keyword evidence="1" id="KW-0732">Signal</keyword>
<keyword evidence="3" id="KW-1185">Reference proteome</keyword>
<dbReference type="KEGG" id="ker:91100328"/>
<reference evidence="2 3" key="1">
    <citation type="submission" date="2024-01" db="EMBL/GenBank/DDBJ databases">
        <title>Comparative genomics of Cryptococcus and Kwoniella reveals pathogenesis evolution and contrasting modes of karyotype evolution via chromosome fusion or intercentromeric recombination.</title>
        <authorList>
            <person name="Coelho M.A."/>
            <person name="David-Palma M."/>
            <person name="Shea T."/>
            <person name="Bowers K."/>
            <person name="McGinley-Smith S."/>
            <person name="Mohammad A.W."/>
            <person name="Gnirke A."/>
            <person name="Yurkov A.M."/>
            <person name="Nowrousian M."/>
            <person name="Sun S."/>
            <person name="Cuomo C.A."/>
            <person name="Heitman J."/>
        </authorList>
    </citation>
    <scope>NUCLEOTIDE SEQUENCE [LARGE SCALE GENOMIC DNA]</scope>
    <source>
        <strain evidence="2 3">PYCC6329</strain>
    </source>
</reference>
<proteinExistence type="predicted"/>
<evidence type="ECO:0000256" key="1">
    <source>
        <dbReference type="SAM" id="SignalP"/>
    </source>
</evidence>
<name>A0AAX4KCN0_9TREE</name>